<evidence type="ECO:0000313" key="2">
    <source>
        <dbReference type="Proteomes" id="UP000775872"/>
    </source>
</evidence>
<comment type="caution">
    <text evidence="1">The sequence shown here is derived from an EMBL/GenBank/DDBJ whole genome shotgun (WGS) entry which is preliminary data.</text>
</comment>
<keyword evidence="2" id="KW-1185">Reference proteome</keyword>
<proteinExistence type="predicted"/>
<evidence type="ECO:0000313" key="1">
    <source>
        <dbReference type="EMBL" id="CAH0047110.1"/>
    </source>
</evidence>
<protein>
    <submittedName>
        <fullName evidence="1">Uncharacterized protein</fullName>
    </submittedName>
</protein>
<dbReference type="AlphaFoldDB" id="A0A9P0EG45"/>
<sequence>MESLPLRGTEASVYIIPEPDFSIDPDAPGSQWPDVELPLGYYQAFVDEEEEEELEEEEEEVNLDEIWAAADVDFEAAEALARLSLRVHLYSHLPSSTINRSLEGDFTTPLSRCSRIKRRLITFYRSLTPTGLQTTKTIAAPFRGKKNLIDFADI</sequence>
<dbReference type="EMBL" id="CABFOC020000018">
    <property type="protein sequence ID" value="CAH0047110.1"/>
    <property type="molecule type" value="Genomic_DNA"/>
</dbReference>
<reference evidence="1 2" key="2">
    <citation type="submission" date="2021-10" db="EMBL/GenBank/DDBJ databases">
        <authorList>
            <person name="Piombo E."/>
        </authorList>
    </citation>
    <scope>NUCLEOTIDE SEQUENCE [LARGE SCALE GENOMIC DNA]</scope>
</reference>
<dbReference type="OrthoDB" id="5153114at2759"/>
<organism evidence="1 2">
    <name type="scientific">Clonostachys solani</name>
    <dbReference type="NCBI Taxonomy" id="160281"/>
    <lineage>
        <taxon>Eukaryota</taxon>
        <taxon>Fungi</taxon>
        <taxon>Dikarya</taxon>
        <taxon>Ascomycota</taxon>
        <taxon>Pezizomycotina</taxon>
        <taxon>Sordariomycetes</taxon>
        <taxon>Hypocreomycetidae</taxon>
        <taxon>Hypocreales</taxon>
        <taxon>Bionectriaceae</taxon>
        <taxon>Clonostachys</taxon>
    </lineage>
</organism>
<reference evidence="2" key="1">
    <citation type="submission" date="2019-06" db="EMBL/GenBank/DDBJ databases">
        <authorList>
            <person name="Broberg M."/>
        </authorList>
    </citation>
    <scope>NUCLEOTIDE SEQUENCE [LARGE SCALE GENOMIC DNA]</scope>
</reference>
<dbReference type="Proteomes" id="UP000775872">
    <property type="component" value="Unassembled WGS sequence"/>
</dbReference>
<accession>A0A9P0EG45</accession>
<gene>
    <name evidence="1" type="ORF">CSOL1703_00013349</name>
</gene>
<name>A0A9P0EG45_9HYPO</name>